<dbReference type="EMBL" id="JAENHP010000003">
    <property type="protein sequence ID" value="MBM2616464.1"/>
    <property type="molecule type" value="Genomic_DNA"/>
</dbReference>
<protein>
    <submittedName>
        <fullName evidence="2">ATPase</fullName>
    </submittedName>
</protein>
<organism evidence="2 3">
    <name type="scientific">Paractinoplanes ovalisporus</name>
    <dbReference type="NCBI Taxonomy" id="2810368"/>
    <lineage>
        <taxon>Bacteria</taxon>
        <taxon>Bacillati</taxon>
        <taxon>Actinomycetota</taxon>
        <taxon>Actinomycetes</taxon>
        <taxon>Micromonosporales</taxon>
        <taxon>Micromonosporaceae</taxon>
        <taxon>Paractinoplanes</taxon>
    </lineage>
</organism>
<name>A0ABS2A9F1_9ACTN</name>
<evidence type="ECO:0000313" key="2">
    <source>
        <dbReference type="EMBL" id="MBM2616464.1"/>
    </source>
</evidence>
<comment type="caution">
    <text evidence="2">The sequence shown here is derived from an EMBL/GenBank/DDBJ whole genome shotgun (WGS) entry which is preliminary data.</text>
</comment>
<dbReference type="PANTHER" id="PTHR43190">
    <property type="entry name" value="N-ACETYL-D-GLUCOSAMINE KINASE"/>
    <property type="match status" value="1"/>
</dbReference>
<dbReference type="InterPro" id="IPR043129">
    <property type="entry name" value="ATPase_NBD"/>
</dbReference>
<evidence type="ECO:0000259" key="1">
    <source>
        <dbReference type="Pfam" id="PF01869"/>
    </source>
</evidence>
<dbReference type="InterPro" id="IPR002731">
    <property type="entry name" value="ATPase_BadF"/>
</dbReference>
<keyword evidence="3" id="KW-1185">Reference proteome</keyword>
<dbReference type="Proteomes" id="UP000632138">
    <property type="component" value="Unassembled WGS sequence"/>
</dbReference>
<evidence type="ECO:0000313" key="3">
    <source>
        <dbReference type="Proteomes" id="UP000632138"/>
    </source>
</evidence>
<dbReference type="InterPro" id="IPR052519">
    <property type="entry name" value="Euk-type_GlcNAc_Kinase"/>
</dbReference>
<proteinExistence type="predicted"/>
<dbReference type="Pfam" id="PF01869">
    <property type="entry name" value="BcrAD_BadFG"/>
    <property type="match status" value="1"/>
</dbReference>
<reference evidence="2 3" key="1">
    <citation type="submission" date="2021-01" db="EMBL/GenBank/DDBJ databases">
        <title>Actinoplanes sp. nov. LDG1-06 isolated from lichen.</title>
        <authorList>
            <person name="Saeng-In P."/>
            <person name="Phongsopitanun W."/>
            <person name="Kanchanasin P."/>
            <person name="Yuki M."/>
            <person name="Kudo T."/>
            <person name="Ohkuma M."/>
            <person name="Tanasupawat S."/>
        </authorList>
    </citation>
    <scope>NUCLEOTIDE SEQUENCE [LARGE SCALE GENOMIC DNA]</scope>
    <source>
        <strain evidence="2 3">LDG1-06</strain>
    </source>
</reference>
<accession>A0ABS2A9F1</accession>
<dbReference type="SUPFAM" id="SSF53067">
    <property type="entry name" value="Actin-like ATPase domain"/>
    <property type="match status" value="2"/>
</dbReference>
<dbReference type="RefSeq" id="WP_203376354.1">
    <property type="nucleotide sequence ID" value="NZ_JAENHP010000003.1"/>
</dbReference>
<gene>
    <name evidence="2" type="ORF">JIG36_12945</name>
</gene>
<dbReference type="PANTHER" id="PTHR43190:SF3">
    <property type="entry name" value="N-ACETYL-D-GLUCOSAMINE KINASE"/>
    <property type="match status" value="1"/>
</dbReference>
<dbReference type="Gene3D" id="3.30.420.40">
    <property type="match status" value="2"/>
</dbReference>
<sequence length="304" mass="30372">MELVVGADAGGTSSKVVVATLRGEIVGRGSAGAGNPLTTGATAAAYSLGKALRAALGGLPAERVVRGVLGVAGASALARDNGLTAYGKVWEGLGLTCPMAMVGDAVTAFAAGSHAGSGVVLIAGTGAIAAEVSGDRVVRTVDGNGWLLGDFGSGRWIGLTALRTAVRRWPSPFASEIAAQAGVRSADEMIGWAQALPFTEIDALAPLVCRLAREADPIARSITSDAAAELIQTLDELGADGPVVLAGSLLSSDTPVRDAVRAILRGRGVATTTSHDPAAAAAWLAARESGPLSPTDLHRALLPG</sequence>
<feature type="domain" description="ATPase BadF/BadG/BcrA/BcrD type" evidence="1">
    <location>
        <begin position="5"/>
        <end position="261"/>
    </location>
</feature>